<feature type="compositionally biased region" description="Low complexity" evidence="1">
    <location>
        <begin position="93"/>
        <end position="106"/>
    </location>
</feature>
<dbReference type="EMBL" id="MT145195">
    <property type="protein sequence ID" value="QJI05125.1"/>
    <property type="molecule type" value="Genomic_DNA"/>
</dbReference>
<organism evidence="2">
    <name type="scientific">viral metagenome</name>
    <dbReference type="NCBI Taxonomy" id="1070528"/>
    <lineage>
        <taxon>unclassified sequences</taxon>
        <taxon>metagenomes</taxon>
        <taxon>organismal metagenomes</taxon>
    </lineage>
</organism>
<dbReference type="EMBL" id="MT141538">
    <property type="protein sequence ID" value="QJA65410.1"/>
    <property type="molecule type" value="Genomic_DNA"/>
</dbReference>
<reference evidence="2" key="1">
    <citation type="submission" date="2020-03" db="EMBL/GenBank/DDBJ databases">
        <title>The deep terrestrial virosphere.</title>
        <authorList>
            <person name="Holmfeldt K."/>
            <person name="Nilsson E."/>
            <person name="Simone D."/>
            <person name="Lopez-Fernandez M."/>
            <person name="Wu X."/>
            <person name="de Brujin I."/>
            <person name="Lundin D."/>
            <person name="Andersson A."/>
            <person name="Bertilsson S."/>
            <person name="Dopson M."/>
        </authorList>
    </citation>
    <scope>NUCLEOTIDE SEQUENCE</scope>
    <source>
        <strain evidence="3">MM415A00136</strain>
        <strain evidence="2">MM415B00397</strain>
    </source>
</reference>
<gene>
    <name evidence="3" type="ORF">MM415A00136_0007</name>
    <name evidence="2" type="ORF">MM415B00397_0022</name>
</gene>
<dbReference type="AlphaFoldDB" id="A0A6M3J6C2"/>
<protein>
    <submittedName>
        <fullName evidence="2">Uncharacterized protein</fullName>
    </submittedName>
</protein>
<feature type="compositionally biased region" description="Basic and acidic residues" evidence="1">
    <location>
        <begin position="20"/>
        <end position="36"/>
    </location>
</feature>
<feature type="region of interest" description="Disordered" evidence="1">
    <location>
        <begin position="1"/>
        <end position="106"/>
    </location>
</feature>
<evidence type="ECO:0000313" key="3">
    <source>
        <dbReference type="EMBL" id="QJI05125.1"/>
    </source>
</evidence>
<evidence type="ECO:0000256" key="1">
    <source>
        <dbReference type="SAM" id="MobiDB-lite"/>
    </source>
</evidence>
<evidence type="ECO:0000313" key="2">
    <source>
        <dbReference type="EMBL" id="QJA65410.1"/>
    </source>
</evidence>
<name>A0A6M3J6C2_9ZZZZ</name>
<sequence length="475" mass="52163">MATKEKLTGKTGGGSLLPINKDDRRYAAKGKDRVVTLKDGTVLSPEASANYGSPSADVSSGKYKDTSGGPRVKTDEEGAIKDTPVATPLTPETPVDTTQPTPGQTPVGQVADAQAIADLQKQGVASPDQQMILGRKQKLEGRFEQYKSGLEQFNAGGGQIANPADAQNAINKYVGPDESAVDTNQTVDEFFATDKTATASSQALLDWLSPPSQRDELMKQMKRITAGQNEIAGDKLELMNINRIMEGSEQDIRDEVTAANGFATNSQVMALALSRNGVLIKKANMLSDQISFQQDMVANNINLLNFEKEMANNQFSQRMQVMEYQNNNNKFMYGALQDTLSSQIDALGWDGMYEVYKNDPIQMARVEKIKGLDANGFIKASEFAKTEREAKAKQAAATLANTWQNARGGGGGSDEEKAIDKFNDDLTDIDMLLRFTTREQFIKWLITRNPLIDPDSIAEYVYGEYADDYKQQIRR</sequence>
<accession>A0A6M3J6C2</accession>
<proteinExistence type="predicted"/>